<reference evidence="3 4" key="1">
    <citation type="submission" date="2016-02" db="EMBL/GenBank/DDBJ databases">
        <title>Genome sequencing of a beta-galactosidase producing bacteria Rhizobium sp. 59.</title>
        <authorList>
            <person name="Wang D."/>
            <person name="Kot W."/>
            <person name="Qin Y."/>
            <person name="Hansen L."/>
            <person name="Naqvi K."/>
            <person name="Rensing C."/>
        </authorList>
    </citation>
    <scope>NUCLEOTIDE SEQUENCE [LARGE SCALE GENOMIC DNA]</scope>
    <source>
        <strain evidence="3 4">59</strain>
    </source>
</reference>
<proteinExistence type="predicted"/>
<protein>
    <recommendedName>
        <fullName evidence="2">PilZ domain-containing protein</fullName>
    </recommendedName>
</protein>
<dbReference type="GO" id="GO:0035438">
    <property type="term" value="F:cyclic-di-GMP binding"/>
    <property type="evidence" value="ECO:0007669"/>
    <property type="project" value="InterPro"/>
</dbReference>
<evidence type="ECO:0000313" key="4">
    <source>
        <dbReference type="Proteomes" id="UP000182661"/>
    </source>
</evidence>
<feature type="domain" description="PilZ" evidence="2">
    <location>
        <begin position="12"/>
        <end position="104"/>
    </location>
</feature>
<keyword evidence="1" id="KW-0812">Transmembrane</keyword>
<keyword evidence="1" id="KW-1133">Transmembrane helix</keyword>
<gene>
    <name evidence="3" type="ORF">AX760_23185</name>
</gene>
<sequence length="362" mass="39066">MSINMVKFEADEQRQHARYKLPLKCVIEQHRYEAVDFSVAGMGVGTGTAVLRKGRVVPIQLQFPFDGFEFSLNLKAEVCYSDPVNGRSGLKYVELTDSNVRILRFILDSYLSGELLMINELLDFSRRSVDVRGRSKGQEKAAATFGRKAGHALRRTLNITATTALSLAVLLALFGGLYQKLWIFEATSAIVSIDSVPVVASSDGVLTNLVTGPVKSGERIATILTGSGQSVSVVSPCNCIADKSAANVDAQVHNGQQLLSLQASDAAPHITALVERSHVMDLYKGVDISVALPQEKAVKKATILELPRLDETDLAGTGPVPVKIALEGVNANSVGAPADVRFDKGPRSFLQNWLTTFAAQLR</sequence>
<dbReference type="InterPro" id="IPR009875">
    <property type="entry name" value="PilZ_domain"/>
</dbReference>
<keyword evidence="4" id="KW-1185">Reference proteome</keyword>
<keyword evidence="1" id="KW-0472">Membrane</keyword>
<organism evidence="3 4">
    <name type="scientific">Pararhizobium antarcticum</name>
    <dbReference type="NCBI Taxonomy" id="1798805"/>
    <lineage>
        <taxon>Bacteria</taxon>
        <taxon>Pseudomonadati</taxon>
        <taxon>Pseudomonadota</taxon>
        <taxon>Alphaproteobacteria</taxon>
        <taxon>Hyphomicrobiales</taxon>
        <taxon>Rhizobiaceae</taxon>
        <taxon>Rhizobium/Agrobacterium group</taxon>
        <taxon>Pararhizobium</taxon>
    </lineage>
</organism>
<dbReference type="Pfam" id="PF07238">
    <property type="entry name" value="PilZ"/>
    <property type="match status" value="1"/>
</dbReference>
<feature type="transmembrane region" description="Helical" evidence="1">
    <location>
        <begin position="157"/>
        <end position="178"/>
    </location>
</feature>
<dbReference type="Proteomes" id="UP000182661">
    <property type="component" value="Unassembled WGS sequence"/>
</dbReference>
<dbReference type="EMBL" id="LSRP01000123">
    <property type="protein sequence ID" value="OJF91672.1"/>
    <property type="molecule type" value="Genomic_DNA"/>
</dbReference>
<evidence type="ECO:0000256" key="1">
    <source>
        <dbReference type="SAM" id="Phobius"/>
    </source>
</evidence>
<dbReference type="RefSeq" id="WP_071835159.1">
    <property type="nucleotide sequence ID" value="NZ_LSRP01000123.1"/>
</dbReference>
<evidence type="ECO:0000313" key="3">
    <source>
        <dbReference type="EMBL" id="OJF91672.1"/>
    </source>
</evidence>
<evidence type="ECO:0000259" key="2">
    <source>
        <dbReference type="Pfam" id="PF07238"/>
    </source>
</evidence>
<accession>A0A657LLV7</accession>
<dbReference type="AlphaFoldDB" id="A0A657LLV7"/>
<name>A0A657LLV7_9HYPH</name>
<comment type="caution">
    <text evidence="3">The sequence shown here is derived from an EMBL/GenBank/DDBJ whole genome shotgun (WGS) entry which is preliminary data.</text>
</comment>
<dbReference type="OrthoDB" id="8351399at2"/>
<dbReference type="Gene3D" id="2.40.10.220">
    <property type="entry name" value="predicted glycosyltransferase like domains"/>
    <property type="match status" value="1"/>
</dbReference>
<dbReference type="SUPFAM" id="SSF141371">
    <property type="entry name" value="PilZ domain-like"/>
    <property type="match status" value="1"/>
</dbReference>